<feature type="transmembrane region" description="Helical" evidence="1">
    <location>
        <begin position="110"/>
        <end position="130"/>
    </location>
</feature>
<feature type="transmembrane region" description="Helical" evidence="1">
    <location>
        <begin position="71"/>
        <end position="90"/>
    </location>
</feature>
<evidence type="ECO:0000313" key="3">
    <source>
        <dbReference type="Proteomes" id="UP001172082"/>
    </source>
</evidence>
<gene>
    <name evidence="2" type="ORF">QQ008_03690</name>
</gene>
<dbReference type="Proteomes" id="UP001172082">
    <property type="component" value="Unassembled WGS sequence"/>
</dbReference>
<keyword evidence="3" id="KW-1185">Reference proteome</keyword>
<accession>A0ABT8KI97</accession>
<keyword evidence="1" id="KW-1133">Transmembrane helix</keyword>
<protein>
    <submittedName>
        <fullName evidence="2">Uncharacterized protein</fullName>
    </submittedName>
</protein>
<proteinExistence type="predicted"/>
<feature type="transmembrane region" description="Helical" evidence="1">
    <location>
        <begin position="24"/>
        <end position="46"/>
    </location>
</feature>
<sequence>MKENQDYLNDISEIRSMMERSSRFISLSGLSGVFAGIYALIGAHIANDIMNPVNYDITEKLKTLTTSNLKLLMLDVTIVLVLAIATGIFFTVRRAKKANQKIWDRTVQRLLINLFIPLAAGGLFCLTMIFRGVIGFVAPATLIFYGLALINASRYTVSDIRSLGLAEIALGLIAASFPGYGLIFWAIGFGILHILYGAIMYFKYERISAT</sequence>
<comment type="caution">
    <text evidence="2">The sequence shown here is derived from an EMBL/GenBank/DDBJ whole genome shotgun (WGS) entry which is preliminary data.</text>
</comment>
<keyword evidence="1" id="KW-0472">Membrane</keyword>
<name>A0ABT8KI97_9BACT</name>
<dbReference type="EMBL" id="JAUJEA010000001">
    <property type="protein sequence ID" value="MDN5200441.1"/>
    <property type="molecule type" value="Genomic_DNA"/>
</dbReference>
<evidence type="ECO:0000313" key="2">
    <source>
        <dbReference type="EMBL" id="MDN5200441.1"/>
    </source>
</evidence>
<keyword evidence="1" id="KW-0812">Transmembrane</keyword>
<evidence type="ECO:0000256" key="1">
    <source>
        <dbReference type="SAM" id="Phobius"/>
    </source>
</evidence>
<organism evidence="2 3">
    <name type="scientific">Splendidivirga corallicola</name>
    <dbReference type="NCBI Taxonomy" id="3051826"/>
    <lineage>
        <taxon>Bacteria</taxon>
        <taxon>Pseudomonadati</taxon>
        <taxon>Bacteroidota</taxon>
        <taxon>Cytophagia</taxon>
        <taxon>Cytophagales</taxon>
        <taxon>Splendidivirgaceae</taxon>
        <taxon>Splendidivirga</taxon>
    </lineage>
</organism>
<feature type="transmembrane region" description="Helical" evidence="1">
    <location>
        <begin position="136"/>
        <end position="153"/>
    </location>
</feature>
<reference evidence="2" key="1">
    <citation type="submission" date="2023-06" db="EMBL/GenBank/DDBJ databases">
        <title>Genomic of Parafulvivirga corallium.</title>
        <authorList>
            <person name="Wang G."/>
        </authorList>
    </citation>
    <scope>NUCLEOTIDE SEQUENCE</scope>
    <source>
        <strain evidence="2">BMA10</strain>
    </source>
</reference>
<dbReference type="RefSeq" id="WP_346750466.1">
    <property type="nucleotide sequence ID" value="NZ_JAUJEA010000001.1"/>
</dbReference>
<feature type="transmembrane region" description="Helical" evidence="1">
    <location>
        <begin position="183"/>
        <end position="202"/>
    </location>
</feature>
<feature type="transmembrane region" description="Helical" evidence="1">
    <location>
        <begin position="160"/>
        <end position="177"/>
    </location>
</feature>